<evidence type="ECO:0000256" key="1">
    <source>
        <dbReference type="ARBA" id="ARBA00010609"/>
    </source>
</evidence>
<dbReference type="PANTHER" id="PTHR48267">
    <property type="entry name" value="CUPREDOXIN SUPERFAMILY PROTEIN"/>
    <property type="match status" value="1"/>
</dbReference>
<reference evidence="4 5" key="1">
    <citation type="journal article" date="2019" name="Int. J. Syst. Evol. Microbiol.">
        <title>The Global Catalogue of Microorganisms (GCM) 10K type strain sequencing project: providing services to taxonomists for standard genome sequencing and annotation.</title>
        <authorList>
            <consortium name="The Broad Institute Genomics Platform"/>
            <consortium name="The Broad Institute Genome Sequencing Center for Infectious Disease"/>
            <person name="Wu L."/>
            <person name="Ma J."/>
        </authorList>
    </citation>
    <scope>NUCLEOTIDE SEQUENCE [LARGE SCALE GENOMIC DNA]</scope>
    <source>
        <strain evidence="4 5">JCM 6307</strain>
    </source>
</reference>
<dbReference type="InterPro" id="IPR019546">
    <property type="entry name" value="TAT_signal_bac_arc"/>
</dbReference>
<evidence type="ECO:0000313" key="5">
    <source>
        <dbReference type="Proteomes" id="UP001501358"/>
    </source>
</evidence>
<gene>
    <name evidence="4" type="ORF">GCM10010406_09400</name>
</gene>
<feature type="domain" description="Plastocyanin-like" evidence="2">
    <location>
        <begin position="396"/>
        <end position="518"/>
    </location>
</feature>
<dbReference type="InterPro" id="IPR011707">
    <property type="entry name" value="Cu-oxidase-like_N"/>
</dbReference>
<comment type="caution">
    <text evidence="4">The sequence shown here is derived from an EMBL/GenBank/DDBJ whole genome shotgun (WGS) entry which is preliminary data.</text>
</comment>
<dbReference type="SUPFAM" id="SSF49503">
    <property type="entry name" value="Cupredoxins"/>
    <property type="match status" value="3"/>
</dbReference>
<dbReference type="Pfam" id="PF07731">
    <property type="entry name" value="Cu-oxidase_2"/>
    <property type="match status" value="1"/>
</dbReference>
<dbReference type="EMBL" id="BAAATA010000004">
    <property type="protein sequence ID" value="GAA2475435.1"/>
    <property type="molecule type" value="Genomic_DNA"/>
</dbReference>
<evidence type="ECO:0000313" key="4">
    <source>
        <dbReference type="EMBL" id="GAA2475435.1"/>
    </source>
</evidence>
<evidence type="ECO:0000259" key="3">
    <source>
        <dbReference type="Pfam" id="PF07732"/>
    </source>
</evidence>
<comment type="similarity">
    <text evidence="1">Belongs to the multicopper oxidase family.</text>
</comment>
<name>A0ABN3L097_9ACTN</name>
<organism evidence="4 5">
    <name type="scientific">Streptomyces thermolineatus</name>
    <dbReference type="NCBI Taxonomy" id="44033"/>
    <lineage>
        <taxon>Bacteria</taxon>
        <taxon>Bacillati</taxon>
        <taxon>Actinomycetota</taxon>
        <taxon>Actinomycetes</taxon>
        <taxon>Kitasatosporales</taxon>
        <taxon>Streptomycetaceae</taxon>
        <taxon>Streptomyces</taxon>
    </lineage>
</organism>
<dbReference type="NCBIfam" id="TIGR01409">
    <property type="entry name" value="TAT_signal_seq"/>
    <property type="match status" value="1"/>
</dbReference>
<dbReference type="InterPro" id="IPR008972">
    <property type="entry name" value="Cupredoxin"/>
</dbReference>
<dbReference type="InterPro" id="IPR006311">
    <property type="entry name" value="TAT_signal"/>
</dbReference>
<dbReference type="Pfam" id="PF07732">
    <property type="entry name" value="Cu-oxidase_3"/>
    <property type="match status" value="1"/>
</dbReference>
<protein>
    <submittedName>
        <fullName evidence="4">Multicopper oxidase family protein</fullName>
    </submittedName>
</protein>
<sequence length="519" mass="57715">MLDRRDLLKFATAGGAAFLIPLEGSAPYAAPRLTAGTGALTDVAVPEDTFTTPSPARAFAAPDELGDLAKAAPFAHAMPVLGAMKPAASHSGRSPRSGRTVMTDVYSMRQHKARVEIVKGLKSTVFTYAGCFPGPMIKANRGHEVVLEHHNELDNPTCTHLHGGRVPSKYDGLPMDVVGKGGHYTYRYPNKQRAASLWYHDHSHGTEAENVYMGLYGVYLISDEEERRLPLPKGQYDLPLVIRDARIEADGKLSFARPIDCPHMLVNGKERPYFKVAARKYRLRLYNVSINRNIKLRFADGAEFVQIATDCGLLEGPVVRDEIELVGAERAEIIVDFSRYRVGSSIVLENTAALKERPEIMRFDIVREAKDRSRIPDRLAEFPSLPKPSREREFIMTSDPTFLINGKSYDPKRVDVETTLGSHELWRIKNIDSPGHHKPGYFIHHSFHTHLAQFRVIHRNESPVGPGEAGWKDTVSVPPGESVCIAVSWSGYAGEYVYHCHHLGHSSAGQMGRVDVKPR</sequence>
<keyword evidence="5" id="KW-1185">Reference proteome</keyword>
<proteinExistence type="inferred from homology"/>
<dbReference type="InterPro" id="IPR011706">
    <property type="entry name" value="Cu-oxidase_C"/>
</dbReference>
<evidence type="ECO:0000259" key="2">
    <source>
        <dbReference type="Pfam" id="PF07731"/>
    </source>
</evidence>
<dbReference type="PANTHER" id="PTHR48267:SF1">
    <property type="entry name" value="BILIRUBIN OXIDASE"/>
    <property type="match status" value="1"/>
</dbReference>
<dbReference type="InterPro" id="IPR045087">
    <property type="entry name" value="Cu-oxidase_fam"/>
</dbReference>
<dbReference type="Gene3D" id="2.60.40.420">
    <property type="entry name" value="Cupredoxins - blue copper proteins"/>
    <property type="match status" value="3"/>
</dbReference>
<accession>A0ABN3L097</accession>
<feature type="domain" description="Plastocyanin-like" evidence="3">
    <location>
        <begin position="114"/>
        <end position="225"/>
    </location>
</feature>
<dbReference type="PROSITE" id="PS51318">
    <property type="entry name" value="TAT"/>
    <property type="match status" value="1"/>
</dbReference>
<dbReference type="Proteomes" id="UP001501358">
    <property type="component" value="Unassembled WGS sequence"/>
</dbReference>
<dbReference type="RefSeq" id="WP_344381844.1">
    <property type="nucleotide sequence ID" value="NZ_BAAATA010000004.1"/>
</dbReference>